<organism evidence="6">
    <name type="scientific">uncultured Desulfobacterium sp</name>
    <dbReference type="NCBI Taxonomy" id="201089"/>
    <lineage>
        <taxon>Bacteria</taxon>
        <taxon>Pseudomonadati</taxon>
        <taxon>Thermodesulfobacteriota</taxon>
        <taxon>Desulfobacteria</taxon>
        <taxon>Desulfobacterales</taxon>
        <taxon>Desulfobacteriaceae</taxon>
        <taxon>Desulfobacterium</taxon>
        <taxon>environmental samples</taxon>
    </lineage>
</organism>
<dbReference type="GO" id="GO:0052621">
    <property type="term" value="F:diguanylate cyclase activity"/>
    <property type="evidence" value="ECO:0007669"/>
    <property type="project" value="UniProtKB-EC"/>
</dbReference>
<dbReference type="NCBIfam" id="TIGR00254">
    <property type="entry name" value="GGDEF"/>
    <property type="match status" value="1"/>
</dbReference>
<dbReference type="GO" id="GO:0000160">
    <property type="term" value="P:phosphorelay signal transduction system"/>
    <property type="evidence" value="ECO:0007669"/>
    <property type="project" value="InterPro"/>
</dbReference>
<keyword evidence="3" id="KW-0597">Phosphoprotein</keyword>
<feature type="modified residue" description="4-aspartylphosphate" evidence="3">
    <location>
        <position position="62"/>
    </location>
</feature>
<proteinExistence type="predicted"/>
<dbReference type="CDD" id="cd01949">
    <property type="entry name" value="GGDEF"/>
    <property type="match status" value="1"/>
</dbReference>
<comment type="catalytic activity">
    <reaction evidence="2">
        <text>2 GTP = 3',3'-c-di-GMP + 2 diphosphate</text>
        <dbReference type="Rhea" id="RHEA:24898"/>
        <dbReference type="ChEBI" id="CHEBI:33019"/>
        <dbReference type="ChEBI" id="CHEBI:37565"/>
        <dbReference type="ChEBI" id="CHEBI:58805"/>
        <dbReference type="EC" id="2.7.7.65"/>
    </reaction>
</comment>
<dbReference type="PROSITE" id="PS50110">
    <property type="entry name" value="RESPONSE_REGULATORY"/>
    <property type="match status" value="1"/>
</dbReference>
<dbReference type="InterPro" id="IPR043128">
    <property type="entry name" value="Rev_trsase/Diguanyl_cyclase"/>
</dbReference>
<gene>
    <name evidence="6" type="ORF">PITCH_A640098</name>
</gene>
<evidence type="ECO:0000256" key="2">
    <source>
        <dbReference type="ARBA" id="ARBA00034247"/>
    </source>
</evidence>
<dbReference type="SUPFAM" id="SSF55073">
    <property type="entry name" value="Nucleotide cyclase"/>
    <property type="match status" value="1"/>
</dbReference>
<feature type="domain" description="GGDEF" evidence="5">
    <location>
        <begin position="170"/>
        <end position="297"/>
    </location>
</feature>
<dbReference type="PANTHER" id="PTHR45138">
    <property type="entry name" value="REGULATORY COMPONENTS OF SENSORY TRANSDUCTION SYSTEM"/>
    <property type="match status" value="1"/>
</dbReference>
<feature type="domain" description="Response regulatory" evidence="4">
    <location>
        <begin position="12"/>
        <end position="127"/>
    </location>
</feature>
<dbReference type="Pfam" id="PF00072">
    <property type="entry name" value="Response_reg"/>
    <property type="match status" value="1"/>
</dbReference>
<accession>A0A445N1H9</accession>
<evidence type="ECO:0000313" key="6">
    <source>
        <dbReference type="EMBL" id="SPD75555.1"/>
    </source>
</evidence>
<dbReference type="Gene3D" id="3.40.50.2300">
    <property type="match status" value="1"/>
</dbReference>
<dbReference type="SUPFAM" id="SSF52172">
    <property type="entry name" value="CheY-like"/>
    <property type="match status" value="1"/>
</dbReference>
<dbReference type="InterPro" id="IPR011006">
    <property type="entry name" value="CheY-like_superfamily"/>
</dbReference>
<evidence type="ECO:0000256" key="1">
    <source>
        <dbReference type="ARBA" id="ARBA00012528"/>
    </source>
</evidence>
<dbReference type="CDD" id="cd00156">
    <property type="entry name" value="REC"/>
    <property type="match status" value="1"/>
</dbReference>
<dbReference type="AlphaFoldDB" id="A0A445N1H9"/>
<dbReference type="InterPro" id="IPR001789">
    <property type="entry name" value="Sig_transdc_resp-reg_receiver"/>
</dbReference>
<dbReference type="Gene3D" id="3.30.70.270">
    <property type="match status" value="1"/>
</dbReference>
<evidence type="ECO:0000259" key="5">
    <source>
        <dbReference type="PROSITE" id="PS50887"/>
    </source>
</evidence>
<evidence type="ECO:0000256" key="3">
    <source>
        <dbReference type="PROSITE-ProRule" id="PRU00169"/>
    </source>
</evidence>
<protein>
    <recommendedName>
        <fullName evidence="1">diguanylate cyclase</fullName>
        <ecNumber evidence="1">2.7.7.65</ecNumber>
    </recommendedName>
</protein>
<dbReference type="GO" id="GO:0043709">
    <property type="term" value="P:cell adhesion involved in single-species biofilm formation"/>
    <property type="evidence" value="ECO:0007669"/>
    <property type="project" value="TreeGrafter"/>
</dbReference>
<dbReference type="InterPro" id="IPR029787">
    <property type="entry name" value="Nucleotide_cyclase"/>
</dbReference>
<dbReference type="Pfam" id="PF00990">
    <property type="entry name" value="GGDEF"/>
    <property type="match status" value="1"/>
</dbReference>
<dbReference type="EMBL" id="OJIN01000208">
    <property type="protein sequence ID" value="SPD75555.1"/>
    <property type="molecule type" value="Genomic_DNA"/>
</dbReference>
<dbReference type="GO" id="GO:0005886">
    <property type="term" value="C:plasma membrane"/>
    <property type="evidence" value="ECO:0007669"/>
    <property type="project" value="TreeGrafter"/>
</dbReference>
<dbReference type="SMART" id="SM00448">
    <property type="entry name" value="REC"/>
    <property type="match status" value="1"/>
</dbReference>
<name>A0A445N1H9_9BACT</name>
<dbReference type="InterPro" id="IPR000160">
    <property type="entry name" value="GGDEF_dom"/>
</dbReference>
<sequence length="297" mass="33956">MEKESINYLDENILVVDDETEFGKILVELLNRLGFKAYHVSSGEEGINELRRKMSYTFLVTDIVMPGLDGLELTKRTKTEFPEVCIIVMTGFSEEFKYVSVINAGATDFINKPFRIEELEAKIRRAIIERNIRQELKRLTITDSLTGLYNQRHFYARLKDEIIRSQRKGHRLGLILLDLDDFKKFNDTHGHLAGDEHLQKFGKIILAQIRQGVDSGYRYGGDEFAIILNDADEYICMTINRRISTAFKEKCGERVSMGYAIYAPGMTPEAFVAEADKNLYKVKDKKKEAGVTGVSSE</sequence>
<dbReference type="EC" id="2.7.7.65" evidence="1"/>
<evidence type="ECO:0000259" key="4">
    <source>
        <dbReference type="PROSITE" id="PS50110"/>
    </source>
</evidence>
<dbReference type="SMART" id="SM00267">
    <property type="entry name" value="GGDEF"/>
    <property type="match status" value="1"/>
</dbReference>
<dbReference type="InterPro" id="IPR050469">
    <property type="entry name" value="Diguanylate_Cyclase"/>
</dbReference>
<dbReference type="PANTHER" id="PTHR45138:SF9">
    <property type="entry name" value="DIGUANYLATE CYCLASE DGCM-RELATED"/>
    <property type="match status" value="1"/>
</dbReference>
<dbReference type="PROSITE" id="PS50887">
    <property type="entry name" value="GGDEF"/>
    <property type="match status" value="1"/>
</dbReference>
<reference evidence="6" key="1">
    <citation type="submission" date="2018-01" db="EMBL/GenBank/DDBJ databases">
        <authorList>
            <person name="Regsiter A."/>
            <person name="William W."/>
        </authorList>
    </citation>
    <scope>NUCLEOTIDE SEQUENCE</scope>
    <source>
        <strain evidence="6">TRIP AH-1</strain>
    </source>
</reference>
<dbReference type="GO" id="GO:1902201">
    <property type="term" value="P:negative regulation of bacterial-type flagellum-dependent cell motility"/>
    <property type="evidence" value="ECO:0007669"/>
    <property type="project" value="TreeGrafter"/>
</dbReference>